<dbReference type="Proteomes" id="UP000551758">
    <property type="component" value="Unassembled WGS sequence"/>
</dbReference>
<organism evidence="1 2">
    <name type="scientific">Diceros bicornis minor</name>
    <name type="common">South-central black rhinoceros</name>
    <dbReference type="NCBI Taxonomy" id="77932"/>
    <lineage>
        <taxon>Eukaryota</taxon>
        <taxon>Metazoa</taxon>
        <taxon>Chordata</taxon>
        <taxon>Craniata</taxon>
        <taxon>Vertebrata</taxon>
        <taxon>Euteleostomi</taxon>
        <taxon>Mammalia</taxon>
        <taxon>Eutheria</taxon>
        <taxon>Laurasiatheria</taxon>
        <taxon>Perissodactyla</taxon>
        <taxon>Rhinocerotidae</taxon>
        <taxon>Diceros</taxon>
    </lineage>
</organism>
<dbReference type="EMBL" id="JACDTQ010002862">
    <property type="protein sequence ID" value="KAF5915452.1"/>
    <property type="molecule type" value="Genomic_DNA"/>
</dbReference>
<proteinExistence type="predicted"/>
<protein>
    <submittedName>
        <fullName evidence="1">Uncharacterized protein</fullName>
    </submittedName>
</protein>
<comment type="caution">
    <text evidence="1">The sequence shown here is derived from an EMBL/GenBank/DDBJ whole genome shotgun (WGS) entry which is preliminary data.</text>
</comment>
<dbReference type="AlphaFoldDB" id="A0A7J7EI13"/>
<accession>A0A7J7EI13</accession>
<gene>
    <name evidence="1" type="ORF">HPG69_014772</name>
</gene>
<evidence type="ECO:0000313" key="2">
    <source>
        <dbReference type="Proteomes" id="UP000551758"/>
    </source>
</evidence>
<reference evidence="1 2" key="1">
    <citation type="journal article" date="2020" name="Mol. Biol. Evol.">
        <title>Interspecific Gene Flow and the Evolution of Specialization in Black and White Rhinoceros.</title>
        <authorList>
            <person name="Moodley Y."/>
            <person name="Westbury M.V."/>
            <person name="Russo I.M."/>
            <person name="Gopalakrishnan S."/>
            <person name="Rakotoarivelo A."/>
            <person name="Olsen R.A."/>
            <person name="Prost S."/>
            <person name="Tunstall T."/>
            <person name="Ryder O.A."/>
            <person name="Dalen L."/>
            <person name="Bruford M.W."/>
        </authorList>
    </citation>
    <scope>NUCLEOTIDE SEQUENCE [LARGE SCALE GENOMIC DNA]</scope>
    <source>
        <strain evidence="1">SBR-YM</strain>
        <tissue evidence="1">Skin</tissue>
    </source>
</reference>
<sequence length="59" mass="6525">MLKEELSHISTWLNMGILGSYDSQQIFRCKGNCMGHQGPGIYSMGDLLFSSSSKKAIKV</sequence>
<evidence type="ECO:0000313" key="1">
    <source>
        <dbReference type="EMBL" id="KAF5915452.1"/>
    </source>
</evidence>
<keyword evidence="2" id="KW-1185">Reference proteome</keyword>
<name>A0A7J7EI13_DICBM</name>